<dbReference type="InterPro" id="IPR038444">
    <property type="entry name" value="DUF465_sf"/>
</dbReference>
<dbReference type="EMBL" id="VRYZ01000001">
    <property type="protein sequence ID" value="TXS94544.1"/>
    <property type="molecule type" value="Genomic_DNA"/>
</dbReference>
<comment type="caution">
    <text evidence="1">The sequence shown here is derived from an EMBL/GenBank/DDBJ whole genome shotgun (WGS) entry which is preliminary data.</text>
</comment>
<dbReference type="AlphaFoldDB" id="A0A5C9A3G9"/>
<name>A0A5C9A3G9_9GAMM</name>
<protein>
    <submittedName>
        <fullName evidence="1">DUF465 domain-containing protein</fullName>
    </submittedName>
</protein>
<dbReference type="RefSeq" id="WP_148062397.1">
    <property type="nucleotide sequence ID" value="NZ_VRYZ01000001.1"/>
</dbReference>
<keyword evidence="2" id="KW-1185">Reference proteome</keyword>
<accession>A0A5C9A3G9</accession>
<dbReference type="Proteomes" id="UP000321933">
    <property type="component" value="Unassembled WGS sequence"/>
</dbReference>
<organism evidence="1 2">
    <name type="scientific">Parahaliea aestuarii</name>
    <dbReference type="NCBI Taxonomy" id="1852021"/>
    <lineage>
        <taxon>Bacteria</taxon>
        <taxon>Pseudomonadati</taxon>
        <taxon>Pseudomonadota</taxon>
        <taxon>Gammaproteobacteria</taxon>
        <taxon>Cellvibrionales</taxon>
        <taxon>Halieaceae</taxon>
        <taxon>Parahaliea</taxon>
    </lineage>
</organism>
<evidence type="ECO:0000313" key="2">
    <source>
        <dbReference type="Proteomes" id="UP000321933"/>
    </source>
</evidence>
<dbReference type="Pfam" id="PF04325">
    <property type="entry name" value="DUF465"/>
    <property type="match status" value="1"/>
</dbReference>
<proteinExistence type="predicted"/>
<dbReference type="OrthoDB" id="5740594at2"/>
<gene>
    <name evidence="1" type="ORF">FVW59_01070</name>
</gene>
<evidence type="ECO:0000313" key="1">
    <source>
        <dbReference type="EMBL" id="TXS94544.1"/>
    </source>
</evidence>
<dbReference type="InterPro" id="IPR007420">
    <property type="entry name" value="DUF465"/>
</dbReference>
<dbReference type="Gene3D" id="6.10.280.50">
    <property type="match status" value="1"/>
</dbReference>
<reference evidence="1 2" key="1">
    <citation type="submission" date="2019-08" db="EMBL/GenBank/DDBJ databases">
        <title>Parahaliea maris sp. nov., isolated from the surface seawater.</title>
        <authorList>
            <person name="Liu Y."/>
        </authorList>
    </citation>
    <scope>NUCLEOTIDE SEQUENCE [LARGE SCALE GENOMIC DNA]</scope>
    <source>
        <strain evidence="1 2">S2-26</strain>
    </source>
</reference>
<sequence length="79" mass="9239">MREPPEGNDRGEAANELITPAMRLQDLMARHRALDLRIDAMYNYPSQNQILLQRLKKEKLRLKDAIERLKDELIPDLNA</sequence>